<organism evidence="1 2">
    <name type="scientific">Leucobacter allii</name>
    <dbReference type="NCBI Taxonomy" id="2932247"/>
    <lineage>
        <taxon>Bacteria</taxon>
        <taxon>Bacillati</taxon>
        <taxon>Actinomycetota</taxon>
        <taxon>Actinomycetes</taxon>
        <taxon>Micrococcales</taxon>
        <taxon>Microbacteriaceae</taxon>
        <taxon>Leucobacter</taxon>
    </lineage>
</organism>
<name>A0ABY4FLL6_9MICO</name>
<evidence type="ECO:0000313" key="1">
    <source>
        <dbReference type="EMBL" id="UOQ57160.1"/>
    </source>
</evidence>
<gene>
    <name evidence="1" type="ORF">MUN78_16135</name>
</gene>
<keyword evidence="2" id="KW-1185">Reference proteome</keyword>
<proteinExistence type="predicted"/>
<dbReference type="RefSeq" id="WP_244727765.1">
    <property type="nucleotide sequence ID" value="NZ_CP095045.1"/>
</dbReference>
<accession>A0ABY4FLL6</accession>
<sequence>MVDRAHLLAYRTGALTDAELERAFRIAGPAGGALLDLPEIARWRPESATRLEFDALSVAQLVTDRPAPLRVLRDGRELAAR</sequence>
<dbReference type="EMBL" id="CP095045">
    <property type="protein sequence ID" value="UOQ57160.1"/>
    <property type="molecule type" value="Genomic_DNA"/>
</dbReference>
<reference evidence="1 2" key="1">
    <citation type="submission" date="2022-04" db="EMBL/GenBank/DDBJ databases">
        <title>Leucobacter sp. isolated from rhizosphere of garlic.</title>
        <authorList>
            <person name="Won M."/>
            <person name="Lee C.-M."/>
            <person name="Woen H.-Y."/>
            <person name="Kwon S.-W."/>
        </authorList>
    </citation>
    <scope>NUCLEOTIDE SEQUENCE [LARGE SCALE GENOMIC DNA]</scope>
    <source>
        <strain evidence="1 2">H21R-40</strain>
    </source>
</reference>
<dbReference type="Proteomes" id="UP000831786">
    <property type="component" value="Chromosome"/>
</dbReference>
<evidence type="ECO:0000313" key="2">
    <source>
        <dbReference type="Proteomes" id="UP000831786"/>
    </source>
</evidence>
<protein>
    <submittedName>
        <fullName evidence="1">Uncharacterized protein</fullName>
    </submittedName>
</protein>